<keyword evidence="2" id="KW-1185">Reference proteome</keyword>
<dbReference type="AlphaFoldDB" id="B8GCT6"/>
<sequence length="62" mass="6652">MARFLAPLEMTRGAVGPWNDEHCTVLASAASHPPRVLASTALSCRAQRDILIRVLASAASHR</sequence>
<evidence type="ECO:0000313" key="1">
    <source>
        <dbReference type="EMBL" id="ACL23136.1"/>
    </source>
</evidence>
<dbReference type="STRING" id="326427.Cagg_0185"/>
<accession>B8GCT6</accession>
<organism evidence="1 2">
    <name type="scientific">Chloroflexus aggregans (strain MD-66 / DSM 9485)</name>
    <dbReference type="NCBI Taxonomy" id="326427"/>
    <lineage>
        <taxon>Bacteria</taxon>
        <taxon>Bacillati</taxon>
        <taxon>Chloroflexota</taxon>
        <taxon>Chloroflexia</taxon>
        <taxon>Chloroflexales</taxon>
        <taxon>Chloroflexineae</taxon>
        <taxon>Chloroflexaceae</taxon>
        <taxon>Chloroflexus</taxon>
    </lineage>
</organism>
<dbReference type="KEGG" id="cag:Cagg_0185"/>
<dbReference type="Proteomes" id="UP000002508">
    <property type="component" value="Chromosome"/>
</dbReference>
<reference evidence="1" key="1">
    <citation type="submission" date="2008-12" db="EMBL/GenBank/DDBJ databases">
        <title>Complete sequence of Chloroflexus aggregans DSM 9485.</title>
        <authorList>
            <consortium name="US DOE Joint Genome Institute"/>
            <person name="Lucas S."/>
            <person name="Copeland A."/>
            <person name="Lapidus A."/>
            <person name="Glavina del Rio T."/>
            <person name="Dalin E."/>
            <person name="Tice H."/>
            <person name="Pitluck S."/>
            <person name="Foster B."/>
            <person name="Larimer F."/>
            <person name="Land M."/>
            <person name="Hauser L."/>
            <person name="Kyrpides N."/>
            <person name="Mikhailova N."/>
            <person name="Bryant D."/>
            <person name="Richardson P."/>
        </authorList>
    </citation>
    <scope>NUCLEOTIDE SEQUENCE</scope>
    <source>
        <strain evidence="1">DSM 9485</strain>
    </source>
</reference>
<proteinExistence type="predicted"/>
<name>B8GCT6_CHLAD</name>
<gene>
    <name evidence="1" type="ordered locus">Cagg_0185</name>
</gene>
<dbReference type="HOGENOM" id="CLU_2895800_0_0_0"/>
<protein>
    <submittedName>
        <fullName evidence="1">Uncharacterized protein</fullName>
    </submittedName>
</protein>
<dbReference type="EMBL" id="CP001337">
    <property type="protein sequence ID" value="ACL23136.1"/>
    <property type="molecule type" value="Genomic_DNA"/>
</dbReference>
<evidence type="ECO:0000313" key="2">
    <source>
        <dbReference type="Proteomes" id="UP000002508"/>
    </source>
</evidence>